<protein>
    <submittedName>
        <fullName evidence="3">Uncharacterized protein</fullName>
    </submittedName>
</protein>
<evidence type="ECO:0000256" key="2">
    <source>
        <dbReference type="SAM" id="SignalP"/>
    </source>
</evidence>
<feature type="compositionally biased region" description="Polar residues" evidence="1">
    <location>
        <begin position="144"/>
        <end position="158"/>
    </location>
</feature>
<keyword evidence="4" id="KW-1185">Reference proteome</keyword>
<reference evidence="3 4" key="1">
    <citation type="submission" date="2018-03" db="EMBL/GenBank/DDBJ databases">
        <title>Massilia armeniaca sp. nov., isolated from desert soil.</title>
        <authorList>
            <person name="Huang H."/>
            <person name="Ren M."/>
        </authorList>
    </citation>
    <scope>NUCLEOTIDE SEQUENCE [LARGE SCALE GENOMIC DNA]</scope>
    <source>
        <strain evidence="3 4">ZMN-3</strain>
    </source>
</reference>
<accession>A0A2R4CBV8</accession>
<evidence type="ECO:0000313" key="4">
    <source>
        <dbReference type="Proteomes" id="UP000240505"/>
    </source>
</evidence>
<feature type="region of interest" description="Disordered" evidence="1">
    <location>
        <begin position="81"/>
        <end position="181"/>
    </location>
</feature>
<evidence type="ECO:0000256" key="1">
    <source>
        <dbReference type="SAM" id="MobiDB-lite"/>
    </source>
</evidence>
<sequence length="181" mass="17223">MKYATKHVALLLAATMAAATAQAQLSQPVNGQVNSQLNSQRNGPLNGQLDTGIGSQVNTGIGGAILAATGVGTARTPLAGTVPANSGRTGGTVGTPGVTAPLGTIDNRAPSLGNMSATGTTSITNTTSGSSLSPGALGSSQPLNNGSWGPGSNANNTLAPAPAGINAGTPGSSPAGAPTGR</sequence>
<feature type="compositionally biased region" description="Low complexity" evidence="1">
    <location>
        <begin position="116"/>
        <end position="143"/>
    </location>
</feature>
<dbReference type="Proteomes" id="UP000240505">
    <property type="component" value="Chromosome"/>
</dbReference>
<evidence type="ECO:0000313" key="3">
    <source>
        <dbReference type="EMBL" id="AVR96978.1"/>
    </source>
</evidence>
<keyword evidence="2" id="KW-0732">Signal</keyword>
<dbReference type="AlphaFoldDB" id="A0A2R4CBV8"/>
<dbReference type="KEGG" id="masz:C9I28_15940"/>
<feature type="compositionally biased region" description="Low complexity" evidence="1">
    <location>
        <begin position="95"/>
        <end position="104"/>
    </location>
</feature>
<gene>
    <name evidence="3" type="ORF">C9I28_15940</name>
</gene>
<dbReference type="EMBL" id="CP028324">
    <property type="protein sequence ID" value="AVR96978.1"/>
    <property type="molecule type" value="Genomic_DNA"/>
</dbReference>
<proteinExistence type="predicted"/>
<organism evidence="3 4">
    <name type="scientific">Pseudoduganella armeniaca</name>
    <dbReference type="NCBI Taxonomy" id="2072590"/>
    <lineage>
        <taxon>Bacteria</taxon>
        <taxon>Pseudomonadati</taxon>
        <taxon>Pseudomonadota</taxon>
        <taxon>Betaproteobacteria</taxon>
        <taxon>Burkholderiales</taxon>
        <taxon>Oxalobacteraceae</taxon>
        <taxon>Telluria group</taxon>
        <taxon>Pseudoduganella</taxon>
    </lineage>
</organism>
<name>A0A2R4CBV8_9BURK</name>
<feature type="signal peptide" evidence="2">
    <location>
        <begin position="1"/>
        <end position="23"/>
    </location>
</feature>
<feature type="chain" id="PRO_5015335807" evidence="2">
    <location>
        <begin position="24"/>
        <end position="181"/>
    </location>
</feature>
<dbReference type="RefSeq" id="WP_107142327.1">
    <property type="nucleotide sequence ID" value="NZ_CP028324.1"/>
</dbReference>